<reference evidence="2" key="2">
    <citation type="submission" date="2021-12" db="EMBL/GenBank/DDBJ databases">
        <authorList>
            <person name="Veyrier F.J."/>
        </authorList>
    </citation>
    <scope>NUCLEOTIDE SEQUENCE</scope>
    <source>
        <strain evidence="2">1258/02</strain>
    </source>
</reference>
<name>A0AAE9GTF1_9NEIS</name>
<keyword evidence="3" id="KW-1185">Reference proteome</keyword>
<evidence type="ECO:0000313" key="4">
    <source>
        <dbReference type="Proteomes" id="UP000829756"/>
    </source>
</evidence>
<accession>A0AAE9GTF1</accession>
<dbReference type="Pfam" id="PF05930">
    <property type="entry name" value="Phage_AlpA"/>
    <property type="match status" value="1"/>
</dbReference>
<organism evidence="2 4">
    <name type="scientific">Uruburuella suis</name>
    <dbReference type="NCBI Taxonomy" id="252130"/>
    <lineage>
        <taxon>Bacteria</taxon>
        <taxon>Pseudomonadati</taxon>
        <taxon>Pseudomonadota</taxon>
        <taxon>Betaproteobacteria</taxon>
        <taxon>Neisseriales</taxon>
        <taxon>Neisseriaceae</taxon>
        <taxon>Uruburuella</taxon>
    </lineage>
</organism>
<dbReference type="KEGG" id="usu:LVJ78_08010"/>
<evidence type="ECO:0000313" key="1">
    <source>
        <dbReference type="EMBL" id="TCP07851.1"/>
    </source>
</evidence>
<sequence>MAETYIKMVELVRIIGHAHGMILRMMNKNDKAAYDPTFPAPVPIGNKSEAWRKSDIDRWMFEREMAAIEAAHYAESQAAIVEKQKQQAEAVAACRARQKAKMLSGEARRQEHEEEWELEAVELQAFSARNQAAKYRLLDLVYWNDEIEYLARYRRLEVKKYGKARRYHYSFRFLMLPAVYYAMNSIYCNAGGGGYDVIIEIDKLKAQNKAAFDRLNDDYCKISIL</sequence>
<dbReference type="AlphaFoldDB" id="A0AAE9GTF1"/>
<dbReference type="EMBL" id="CP091507">
    <property type="protein sequence ID" value="UOO78649.1"/>
    <property type="molecule type" value="Genomic_DNA"/>
</dbReference>
<dbReference type="EMBL" id="SLXE01000006">
    <property type="protein sequence ID" value="TCP07851.1"/>
    <property type="molecule type" value="Genomic_DNA"/>
</dbReference>
<reference evidence="2" key="3">
    <citation type="journal article" date="2022" name="Res Sq">
        <title>Evolution of multicellular longitudinally dividing oral cavity symbionts (Neisseriaceae).</title>
        <authorList>
            <person name="Nyongesa S."/>
            <person name="Weber P."/>
            <person name="Bernet E."/>
            <person name="Pullido F."/>
            <person name="Nieckarz M."/>
            <person name="Delaby M."/>
            <person name="Nieves C."/>
            <person name="Viehboeck T."/>
            <person name="Krause N."/>
            <person name="Rivera-Millot A."/>
            <person name="Nakamura A."/>
            <person name="Vischer N."/>
            <person name="VanNieuwenhze M."/>
            <person name="Brun Y."/>
            <person name="Cava F."/>
            <person name="Bulgheresi S."/>
            <person name="Veyrier F."/>
        </authorList>
    </citation>
    <scope>NUCLEOTIDE SEQUENCE</scope>
    <source>
        <strain evidence="2">1258/02</strain>
    </source>
</reference>
<evidence type="ECO:0000313" key="3">
    <source>
        <dbReference type="Proteomes" id="UP000294721"/>
    </source>
</evidence>
<gene>
    <name evidence="1" type="ORF">EV680_10692</name>
    <name evidence="2" type="ORF">LVJ78_08010</name>
</gene>
<dbReference type="Proteomes" id="UP000829756">
    <property type="component" value="Chromosome"/>
</dbReference>
<dbReference type="RefSeq" id="WP_165870897.1">
    <property type="nucleotide sequence ID" value="NZ_CALJUB010000171.1"/>
</dbReference>
<reference evidence="1 3" key="1">
    <citation type="submission" date="2019-03" db="EMBL/GenBank/DDBJ databases">
        <title>Genomic Encyclopedia of Type Strains, Phase IV (KMG-IV): sequencing the most valuable type-strain genomes for metagenomic binning, comparative biology and taxonomic classification.</title>
        <authorList>
            <person name="Goeker M."/>
        </authorList>
    </citation>
    <scope>NUCLEOTIDE SEQUENCE [LARGE SCALE GENOMIC DNA]</scope>
    <source>
        <strain evidence="1 3">DSM 17474</strain>
    </source>
</reference>
<proteinExistence type="predicted"/>
<evidence type="ECO:0000313" key="2">
    <source>
        <dbReference type="EMBL" id="UOO78649.1"/>
    </source>
</evidence>
<protein>
    <submittedName>
        <fullName evidence="2">AlpA family phage regulatory protein</fullName>
    </submittedName>
    <submittedName>
        <fullName evidence="1">AlpA family transcriptional regulator</fullName>
    </submittedName>
</protein>
<dbReference type="InterPro" id="IPR010260">
    <property type="entry name" value="AlpA"/>
</dbReference>
<dbReference type="Proteomes" id="UP000294721">
    <property type="component" value="Unassembled WGS sequence"/>
</dbReference>